<reference evidence="1" key="1">
    <citation type="submission" date="2016-06" db="EMBL/GenBank/DDBJ databases">
        <title>Pandoraea oxalativorans DSM 23570 Genome Sequencing.</title>
        <authorList>
            <person name="Ee R."/>
            <person name="Lim Y.-L."/>
            <person name="Yong D."/>
            <person name="Yin W.-F."/>
            <person name="Chan K.-G."/>
        </authorList>
    </citation>
    <scope>NUCLEOTIDE SEQUENCE</scope>
    <source>
        <strain evidence="1">DSM 23570</strain>
    </source>
</reference>
<dbReference type="PATRIC" id="fig|573737.6.peg.208"/>
<name>A0A0E3YFK3_9BURK</name>
<dbReference type="OrthoDB" id="8938174at2"/>
<dbReference type="HOGENOM" id="CLU_086968_0_0_4"/>
<dbReference type="Gene3D" id="3.30.2440.10">
    <property type="entry name" value="Secreted effector protein SifA"/>
    <property type="match status" value="1"/>
</dbReference>
<protein>
    <submittedName>
        <fullName evidence="1">Uncharacterized protein</fullName>
    </submittedName>
</protein>
<gene>
    <name evidence="1" type="ORF">MB84_22200</name>
</gene>
<keyword evidence="2" id="KW-1185">Reference proteome</keyword>
<dbReference type="Proteomes" id="UP000035050">
    <property type="component" value="Chromosome"/>
</dbReference>
<sequence>MITNPSSPVLLLCGDTASSLSAKHLNECKNARTEKDLESLWGRIKDWFFGTHRVDAKLALYRMLNAETTDVMQTSYLELLRYVEPEHRQQLAWLIGEHERPAFQIGGYIVASKVDWASQAPSEPPPSVADMAKLLLSLRYKGLPVLETLGEVGLCRIVDAAREQAFPEAKAEVNADRMLEAQQWFLGRSPSLVDALELIGLHRNDDDGELAYQLRLAVEKALGGEDDDKAAVMSRNAENLMCLVTDMFHDREHLKRSALSVNLPANPLNRVV</sequence>
<evidence type="ECO:0000313" key="2">
    <source>
        <dbReference type="Proteomes" id="UP000035050"/>
    </source>
</evidence>
<dbReference type="RefSeq" id="WP_046292699.1">
    <property type="nucleotide sequence ID" value="NZ_CP011253.3"/>
</dbReference>
<dbReference type="KEGG" id="pox:MB84_22200"/>
<proteinExistence type="predicted"/>
<dbReference type="EMBL" id="CP011253">
    <property type="protein sequence ID" value="AKC71591.1"/>
    <property type="molecule type" value="Genomic_DNA"/>
</dbReference>
<dbReference type="AlphaFoldDB" id="A0A0E3YFK3"/>
<evidence type="ECO:0000313" key="1">
    <source>
        <dbReference type="EMBL" id="AKC71591.1"/>
    </source>
</evidence>
<organism evidence="1 2">
    <name type="scientific">Pandoraea oxalativorans</name>
    <dbReference type="NCBI Taxonomy" id="573737"/>
    <lineage>
        <taxon>Bacteria</taxon>
        <taxon>Pseudomonadati</taxon>
        <taxon>Pseudomonadota</taxon>
        <taxon>Betaproteobacteria</taxon>
        <taxon>Burkholderiales</taxon>
        <taxon>Burkholderiaceae</taxon>
        <taxon>Pandoraea</taxon>
    </lineage>
</organism>
<accession>A0A0E3YFK3</accession>